<dbReference type="SMART" id="SM00388">
    <property type="entry name" value="HisKA"/>
    <property type="match status" value="1"/>
</dbReference>
<dbReference type="Gene3D" id="3.30.565.10">
    <property type="entry name" value="Histidine kinase-like ATPase, C-terminal domain"/>
    <property type="match status" value="1"/>
</dbReference>
<dbReference type="InterPro" id="IPR003661">
    <property type="entry name" value="HisK_dim/P_dom"/>
</dbReference>
<organism evidence="7 8">
    <name type="scientific">Hymenobacter wooponensis</name>
    <dbReference type="NCBI Taxonomy" id="1525360"/>
    <lineage>
        <taxon>Bacteria</taxon>
        <taxon>Pseudomonadati</taxon>
        <taxon>Bacteroidota</taxon>
        <taxon>Cytophagia</taxon>
        <taxon>Cytophagales</taxon>
        <taxon>Hymenobacteraceae</taxon>
        <taxon>Hymenobacter</taxon>
    </lineage>
</organism>
<feature type="transmembrane region" description="Helical" evidence="4">
    <location>
        <begin position="339"/>
        <end position="360"/>
    </location>
</feature>
<evidence type="ECO:0000256" key="5">
    <source>
        <dbReference type="SAM" id="SignalP"/>
    </source>
</evidence>
<keyword evidence="7" id="KW-0808">Transferase</keyword>
<dbReference type="PANTHER" id="PTHR43065">
    <property type="entry name" value="SENSOR HISTIDINE KINASE"/>
    <property type="match status" value="1"/>
</dbReference>
<feature type="transmembrane region" description="Helical" evidence="4">
    <location>
        <begin position="380"/>
        <end position="401"/>
    </location>
</feature>
<sequence>MKAYTLLLLALLVRVALAQAGPEAVVTFEQMPPDGLLLSSGWKYHPGDNRAWATPQVNDQGWQAINPTLCLRQLPQLAPTGWLRLRFRVAPQLRRQALALRVYQYAASEVYFNGQLLQRYGSLSAQPANVQPFWPNGEPIELTLNEQPEQVLAVRYALWPGFQQFSDFFVPMFFQAHLDGLSQVVEQDQREATYKTSDMLLFGLFLLLSMLHLAFFLYNPAQRANLYFTLYTLAVAISFCCTGFLDEVHRLKVRLGLDVLSYVALQTGGVLAVHALYCLFGVRRTAVYYGLWAVNGVSLGLLLYGHELSWYPTVAFMVLVSAEQLRLTVGAMRQTRRGVGIIAAGFAIALVLLVVFAFLARFNQPVLQAQVLSVPVHTLLTFPAFLSPVLAISLFLARQFALDSRLLKIKLNQVRLLSEQTLTQQREKQVLLAQQNETLERQVQQRTAALQRTLYHLQTTQDQLVQSEKMASLGELTAGIAHEIQNPLNFVNNFADVAIELLAELREGPLQGLPAPDHDYAHELLGELALTLDKIHTHGHRADAIVRGMLEHSRASTGQRQPTNLNALCDEYLHLAYHGLRAKDPRFSAALLTDFEPGLGLIEVVPQDIGRVLLNLFNNAFYAVHKRQQQGEQGYLPEVRVRTQRTDDTVQVTVRDNGTGIPASVVDKIYQPFFTTKPAGEGTGLGLSLSYDIITKIHRGTLRVDTQEGQYTKFIVSLPVGQEGEVPAQLSSDENSSS</sequence>
<evidence type="ECO:0000256" key="2">
    <source>
        <dbReference type="ARBA" id="ARBA00012438"/>
    </source>
</evidence>
<gene>
    <name evidence="7" type="ORF">EU557_02125</name>
</gene>
<feature type="transmembrane region" description="Helical" evidence="4">
    <location>
        <begin position="225"/>
        <end position="245"/>
    </location>
</feature>
<dbReference type="Pfam" id="PF02518">
    <property type="entry name" value="HATPase_c"/>
    <property type="match status" value="1"/>
</dbReference>
<keyword evidence="4" id="KW-0812">Transmembrane</keyword>
<evidence type="ECO:0000256" key="4">
    <source>
        <dbReference type="SAM" id="Phobius"/>
    </source>
</evidence>
<dbReference type="PROSITE" id="PS50109">
    <property type="entry name" value="HIS_KIN"/>
    <property type="match status" value="1"/>
</dbReference>
<dbReference type="InterPro" id="IPR036097">
    <property type="entry name" value="HisK_dim/P_sf"/>
</dbReference>
<reference evidence="7 8" key="1">
    <citation type="submission" date="2019-04" db="EMBL/GenBank/DDBJ databases">
        <authorList>
            <person name="Feng G."/>
            <person name="Zhang J."/>
            <person name="Zhu H."/>
        </authorList>
    </citation>
    <scope>NUCLEOTIDE SEQUENCE [LARGE SCALE GENOMIC DNA]</scope>
    <source>
        <strain evidence="7 8">JCM 19491</strain>
    </source>
</reference>
<dbReference type="SUPFAM" id="SSF49785">
    <property type="entry name" value="Galactose-binding domain-like"/>
    <property type="match status" value="1"/>
</dbReference>
<feature type="transmembrane region" description="Helical" evidence="4">
    <location>
        <begin position="199"/>
        <end position="218"/>
    </location>
</feature>
<dbReference type="OrthoDB" id="9806995at2"/>
<feature type="transmembrane region" description="Helical" evidence="4">
    <location>
        <begin position="260"/>
        <end position="279"/>
    </location>
</feature>
<keyword evidence="7" id="KW-0418">Kinase</keyword>
<dbReference type="PRINTS" id="PR00344">
    <property type="entry name" value="BCTRLSENSOR"/>
</dbReference>
<keyword evidence="5" id="KW-0732">Signal</keyword>
<dbReference type="GO" id="GO:0000155">
    <property type="term" value="F:phosphorelay sensor kinase activity"/>
    <property type="evidence" value="ECO:0007669"/>
    <property type="project" value="InterPro"/>
</dbReference>
<dbReference type="InterPro" id="IPR003594">
    <property type="entry name" value="HATPase_dom"/>
</dbReference>
<dbReference type="Gene3D" id="2.60.120.260">
    <property type="entry name" value="Galactose-binding domain-like"/>
    <property type="match status" value="1"/>
</dbReference>
<dbReference type="Gene3D" id="1.10.287.130">
    <property type="match status" value="1"/>
</dbReference>
<dbReference type="InterPro" id="IPR008979">
    <property type="entry name" value="Galactose-bd-like_sf"/>
</dbReference>
<feature type="signal peptide" evidence="5">
    <location>
        <begin position="1"/>
        <end position="20"/>
    </location>
</feature>
<comment type="caution">
    <text evidence="7">The sequence shown here is derived from an EMBL/GenBank/DDBJ whole genome shotgun (WGS) entry which is preliminary data.</text>
</comment>
<evidence type="ECO:0000259" key="6">
    <source>
        <dbReference type="PROSITE" id="PS50109"/>
    </source>
</evidence>
<name>A0A4Z0MS20_9BACT</name>
<dbReference type="PANTHER" id="PTHR43065:SF42">
    <property type="entry name" value="TWO-COMPONENT SENSOR PPRA"/>
    <property type="match status" value="1"/>
</dbReference>
<dbReference type="RefSeq" id="WP_135528764.1">
    <property type="nucleotide sequence ID" value="NZ_SRKZ01000001.1"/>
</dbReference>
<evidence type="ECO:0000256" key="3">
    <source>
        <dbReference type="ARBA" id="ARBA00022553"/>
    </source>
</evidence>
<dbReference type="EMBL" id="SRKZ01000001">
    <property type="protein sequence ID" value="TGD82603.1"/>
    <property type="molecule type" value="Genomic_DNA"/>
</dbReference>
<feature type="chain" id="PRO_5021408946" description="histidine kinase" evidence="5">
    <location>
        <begin position="21"/>
        <end position="738"/>
    </location>
</feature>
<keyword evidence="4" id="KW-0472">Membrane</keyword>
<feature type="transmembrane region" description="Helical" evidence="4">
    <location>
        <begin position="310"/>
        <end position="327"/>
    </location>
</feature>
<evidence type="ECO:0000313" key="7">
    <source>
        <dbReference type="EMBL" id="TGD82603.1"/>
    </source>
</evidence>
<evidence type="ECO:0000256" key="1">
    <source>
        <dbReference type="ARBA" id="ARBA00000085"/>
    </source>
</evidence>
<dbReference type="InterPro" id="IPR005467">
    <property type="entry name" value="His_kinase_dom"/>
</dbReference>
<dbReference type="SMART" id="SM00387">
    <property type="entry name" value="HATPase_c"/>
    <property type="match status" value="1"/>
</dbReference>
<dbReference type="InterPro" id="IPR004358">
    <property type="entry name" value="Sig_transdc_His_kin-like_C"/>
</dbReference>
<dbReference type="AlphaFoldDB" id="A0A4Z0MS20"/>
<keyword evidence="8" id="KW-1185">Reference proteome</keyword>
<feature type="domain" description="Histidine kinase" evidence="6">
    <location>
        <begin position="479"/>
        <end position="722"/>
    </location>
</feature>
<evidence type="ECO:0000313" key="8">
    <source>
        <dbReference type="Proteomes" id="UP000298284"/>
    </source>
</evidence>
<keyword evidence="3" id="KW-0597">Phosphoprotein</keyword>
<dbReference type="InterPro" id="IPR036890">
    <property type="entry name" value="HATPase_C_sf"/>
</dbReference>
<dbReference type="SUPFAM" id="SSF55874">
    <property type="entry name" value="ATPase domain of HSP90 chaperone/DNA topoisomerase II/histidine kinase"/>
    <property type="match status" value="1"/>
</dbReference>
<comment type="catalytic activity">
    <reaction evidence="1">
        <text>ATP + protein L-histidine = ADP + protein N-phospho-L-histidine.</text>
        <dbReference type="EC" id="2.7.13.3"/>
    </reaction>
</comment>
<keyword evidence="4" id="KW-1133">Transmembrane helix</keyword>
<dbReference type="EC" id="2.7.13.3" evidence="2"/>
<dbReference type="CDD" id="cd00082">
    <property type="entry name" value="HisKA"/>
    <property type="match status" value="1"/>
</dbReference>
<protein>
    <recommendedName>
        <fullName evidence="2">histidine kinase</fullName>
        <ecNumber evidence="2">2.7.13.3</ecNumber>
    </recommendedName>
</protein>
<proteinExistence type="predicted"/>
<accession>A0A4Z0MS20</accession>
<feature type="transmembrane region" description="Helical" evidence="4">
    <location>
        <begin position="286"/>
        <end position="304"/>
    </location>
</feature>
<dbReference type="SUPFAM" id="SSF47384">
    <property type="entry name" value="Homodimeric domain of signal transducing histidine kinase"/>
    <property type="match status" value="1"/>
</dbReference>
<dbReference type="Proteomes" id="UP000298284">
    <property type="component" value="Unassembled WGS sequence"/>
</dbReference>